<dbReference type="SMART" id="SM00364">
    <property type="entry name" value="LRR_BAC"/>
    <property type="match status" value="2"/>
</dbReference>
<protein>
    <submittedName>
        <fullName evidence="4">Leucine-rich repeat-containing protein 63</fullName>
    </submittedName>
</protein>
<dbReference type="InterPro" id="IPR050216">
    <property type="entry name" value="LRR_domain-containing"/>
</dbReference>
<dbReference type="InterPro" id="IPR001611">
    <property type="entry name" value="Leu-rich_rpt"/>
</dbReference>
<organism evidence="3 4">
    <name type="scientific">Galeopterus variegatus</name>
    <name type="common">Malayan flying lemur</name>
    <name type="synonym">Cynocephalus variegatus</name>
    <dbReference type="NCBI Taxonomy" id="482537"/>
    <lineage>
        <taxon>Eukaryota</taxon>
        <taxon>Metazoa</taxon>
        <taxon>Chordata</taxon>
        <taxon>Craniata</taxon>
        <taxon>Vertebrata</taxon>
        <taxon>Euteleostomi</taxon>
        <taxon>Mammalia</taxon>
        <taxon>Eutheria</taxon>
        <taxon>Euarchontoglires</taxon>
        <taxon>Dermoptera</taxon>
        <taxon>Cynocephalidae</taxon>
        <taxon>Galeopterus</taxon>
    </lineage>
</organism>
<reference evidence="4" key="1">
    <citation type="submission" date="2025-08" db="UniProtKB">
        <authorList>
            <consortium name="RefSeq"/>
        </authorList>
    </citation>
    <scope>IDENTIFICATION</scope>
</reference>
<dbReference type="InterPro" id="IPR003591">
    <property type="entry name" value="Leu-rich_rpt_typical-subtyp"/>
</dbReference>
<dbReference type="InterPro" id="IPR032675">
    <property type="entry name" value="LRR_dom_sf"/>
</dbReference>
<keyword evidence="1" id="KW-0433">Leucine-rich repeat</keyword>
<keyword evidence="3" id="KW-1185">Reference proteome</keyword>
<dbReference type="PANTHER" id="PTHR48051:SF62">
    <property type="entry name" value="LEUCINE-RICH REPEAT-CONTAINING PROTEIN 57"/>
    <property type="match status" value="1"/>
</dbReference>
<dbReference type="SUPFAM" id="SSF52047">
    <property type="entry name" value="RNI-like"/>
    <property type="match status" value="1"/>
</dbReference>
<dbReference type="PROSITE" id="PS51450">
    <property type="entry name" value="LRR"/>
    <property type="match status" value="1"/>
</dbReference>
<dbReference type="Gene3D" id="3.80.10.10">
    <property type="entry name" value="Ribonuclease Inhibitor"/>
    <property type="match status" value="1"/>
</dbReference>
<dbReference type="GeneID" id="103600860"/>
<evidence type="ECO:0000313" key="4">
    <source>
        <dbReference type="RefSeq" id="XP_008583417.1"/>
    </source>
</evidence>
<dbReference type="Pfam" id="PF13855">
    <property type="entry name" value="LRR_8"/>
    <property type="match status" value="1"/>
</dbReference>
<evidence type="ECO:0000313" key="3">
    <source>
        <dbReference type="Proteomes" id="UP000694923"/>
    </source>
</evidence>
<proteinExistence type="predicted"/>
<accession>A0ABM0RS26</accession>
<dbReference type="PANTHER" id="PTHR48051">
    <property type="match status" value="1"/>
</dbReference>
<evidence type="ECO:0000256" key="1">
    <source>
        <dbReference type="ARBA" id="ARBA00022614"/>
    </source>
</evidence>
<dbReference type="Proteomes" id="UP000694923">
    <property type="component" value="Unplaced"/>
</dbReference>
<sequence>MVTRPLLTTESIILESQESARVQQGATVVLSISHFPGITFIPTPILPRKPRRQSILETLGTENENVENVPKQITPRSPEGLVITRRKESLLSVLRGEGFKTIRATRYETVIAMANMAIVNCQINGRNALNLKGFFLLKCPDLTPLAFQLIYLDLSFNDLRDFPMEILCLKNLQILKLRNNPIKVIPFEIQQIKFLRIFIIAFNLITDLPHGLFLLTHLEELDISYNDITSIPSEIQKLRSLEKLNIDGNELTSLPSAILKLNLTKISCENNFIHPSFWKENSLNSPQRLTQITSWFIVRNNLHKFYDAIPAKVQKLLKCTSKCEWCHGPKFGKGFRVIRSCDIFGASQLPVMFHVCSSSCYRNVKKSTYIPDVIPDKRIPLNLELREG</sequence>
<gene>
    <name evidence="4" type="primary">LRRC63</name>
</gene>
<dbReference type="RefSeq" id="XP_008583417.1">
    <property type="nucleotide sequence ID" value="XM_008585195.1"/>
</dbReference>
<name>A0ABM0RS26_GALVR</name>
<evidence type="ECO:0000256" key="2">
    <source>
        <dbReference type="ARBA" id="ARBA00022737"/>
    </source>
</evidence>
<dbReference type="SMART" id="SM00369">
    <property type="entry name" value="LRR_TYP"/>
    <property type="match status" value="3"/>
</dbReference>
<keyword evidence="2" id="KW-0677">Repeat</keyword>